<name>A0ABD2NW89_9CUCU</name>
<evidence type="ECO:0000256" key="1">
    <source>
        <dbReference type="SAM" id="MobiDB-lite"/>
    </source>
</evidence>
<gene>
    <name evidence="2" type="ORF">HHI36_006091</name>
</gene>
<evidence type="ECO:0000313" key="3">
    <source>
        <dbReference type="Proteomes" id="UP001516400"/>
    </source>
</evidence>
<comment type="caution">
    <text evidence="2">The sequence shown here is derived from an EMBL/GenBank/DDBJ whole genome shotgun (WGS) entry which is preliminary data.</text>
</comment>
<reference evidence="2 3" key="1">
    <citation type="journal article" date="2021" name="BMC Biol.">
        <title>Horizontally acquired antibacterial genes associated with adaptive radiation of ladybird beetles.</title>
        <authorList>
            <person name="Li H.S."/>
            <person name="Tang X.F."/>
            <person name="Huang Y.H."/>
            <person name="Xu Z.Y."/>
            <person name="Chen M.L."/>
            <person name="Du X.Y."/>
            <person name="Qiu B.Y."/>
            <person name="Chen P.T."/>
            <person name="Zhang W."/>
            <person name="Slipinski A."/>
            <person name="Escalona H.E."/>
            <person name="Waterhouse R.M."/>
            <person name="Zwick A."/>
            <person name="Pang H."/>
        </authorList>
    </citation>
    <scope>NUCLEOTIDE SEQUENCE [LARGE SCALE GENOMIC DNA]</scope>
    <source>
        <strain evidence="2">SYSU2018</strain>
    </source>
</reference>
<protein>
    <submittedName>
        <fullName evidence="2">Uncharacterized protein</fullName>
    </submittedName>
</protein>
<feature type="region of interest" description="Disordered" evidence="1">
    <location>
        <begin position="88"/>
        <end position="154"/>
    </location>
</feature>
<evidence type="ECO:0000313" key="2">
    <source>
        <dbReference type="EMBL" id="KAL3282933.1"/>
    </source>
</evidence>
<keyword evidence="3" id="KW-1185">Reference proteome</keyword>
<proteinExistence type="predicted"/>
<dbReference type="Proteomes" id="UP001516400">
    <property type="component" value="Unassembled WGS sequence"/>
</dbReference>
<sequence length="154" mass="17719">MELNIHFCDISRTLIPFSESEYPSFCEEIGKGQYTELWNITTSSVTEGCSQISESVFDNSNDNIESQVSHDCVQITTKNMLLPSIIHNSQPRATNDIDSDDIVPMTEDNREPSRKRSITCDNSSDDIDDEFHHRKKERDPKIILEDQKKKHPIM</sequence>
<dbReference type="AlphaFoldDB" id="A0ABD2NW89"/>
<feature type="compositionally biased region" description="Basic and acidic residues" evidence="1">
    <location>
        <begin position="137"/>
        <end position="148"/>
    </location>
</feature>
<dbReference type="EMBL" id="JABFTP020000144">
    <property type="protein sequence ID" value="KAL3282933.1"/>
    <property type="molecule type" value="Genomic_DNA"/>
</dbReference>
<organism evidence="2 3">
    <name type="scientific">Cryptolaemus montrouzieri</name>
    <dbReference type="NCBI Taxonomy" id="559131"/>
    <lineage>
        <taxon>Eukaryota</taxon>
        <taxon>Metazoa</taxon>
        <taxon>Ecdysozoa</taxon>
        <taxon>Arthropoda</taxon>
        <taxon>Hexapoda</taxon>
        <taxon>Insecta</taxon>
        <taxon>Pterygota</taxon>
        <taxon>Neoptera</taxon>
        <taxon>Endopterygota</taxon>
        <taxon>Coleoptera</taxon>
        <taxon>Polyphaga</taxon>
        <taxon>Cucujiformia</taxon>
        <taxon>Coccinelloidea</taxon>
        <taxon>Coccinellidae</taxon>
        <taxon>Scymninae</taxon>
        <taxon>Scymnini</taxon>
        <taxon>Cryptolaemus</taxon>
    </lineage>
</organism>
<accession>A0ABD2NW89</accession>